<evidence type="ECO:0000313" key="3">
    <source>
        <dbReference type="Proteomes" id="UP001642487"/>
    </source>
</evidence>
<evidence type="ECO:0000313" key="2">
    <source>
        <dbReference type="EMBL" id="CAK9326615.1"/>
    </source>
</evidence>
<proteinExistence type="predicted"/>
<evidence type="ECO:0008006" key="4">
    <source>
        <dbReference type="Google" id="ProtNLM"/>
    </source>
</evidence>
<name>A0ABP0Z6U7_9ROSI</name>
<dbReference type="Proteomes" id="UP001642487">
    <property type="component" value="Chromosome 7"/>
</dbReference>
<keyword evidence="1" id="KW-0472">Membrane</keyword>
<evidence type="ECO:0000256" key="1">
    <source>
        <dbReference type="SAM" id="Phobius"/>
    </source>
</evidence>
<dbReference type="EMBL" id="OZ021741">
    <property type="protein sequence ID" value="CAK9326615.1"/>
    <property type="molecule type" value="Genomic_DNA"/>
</dbReference>
<sequence length="170" mass="19500">MMGFCAFEKLSALSLFVLKIQSLLFSSLLIYVNYRGTVIITKLREDSQVNFKSLANKQSRGYVEREREIRVRGKQRSRNRKKTCIFLRKNTRSLTLHTSTTSRDAIGIKAVSTLFYSLCVAVSAASRLASVAWSVFVVAAIEDFECWIPIERRSIERRELGNWRDGCNSF</sequence>
<gene>
    <name evidence="2" type="ORF">CITCOLO1_LOCUS18969</name>
</gene>
<keyword evidence="1" id="KW-0812">Transmembrane</keyword>
<keyword evidence="1" id="KW-1133">Transmembrane helix</keyword>
<reference evidence="2 3" key="1">
    <citation type="submission" date="2024-03" db="EMBL/GenBank/DDBJ databases">
        <authorList>
            <person name="Gkanogiannis A."/>
            <person name="Becerra Lopez-Lavalle L."/>
        </authorList>
    </citation>
    <scope>NUCLEOTIDE SEQUENCE [LARGE SCALE GENOMIC DNA]</scope>
</reference>
<protein>
    <recommendedName>
        <fullName evidence="4">Transmembrane protein</fullName>
    </recommendedName>
</protein>
<organism evidence="2 3">
    <name type="scientific">Citrullus colocynthis</name>
    <name type="common">colocynth</name>
    <dbReference type="NCBI Taxonomy" id="252529"/>
    <lineage>
        <taxon>Eukaryota</taxon>
        <taxon>Viridiplantae</taxon>
        <taxon>Streptophyta</taxon>
        <taxon>Embryophyta</taxon>
        <taxon>Tracheophyta</taxon>
        <taxon>Spermatophyta</taxon>
        <taxon>Magnoliopsida</taxon>
        <taxon>eudicotyledons</taxon>
        <taxon>Gunneridae</taxon>
        <taxon>Pentapetalae</taxon>
        <taxon>rosids</taxon>
        <taxon>fabids</taxon>
        <taxon>Cucurbitales</taxon>
        <taxon>Cucurbitaceae</taxon>
        <taxon>Benincaseae</taxon>
        <taxon>Citrullus</taxon>
    </lineage>
</organism>
<feature type="transmembrane region" description="Helical" evidence="1">
    <location>
        <begin position="12"/>
        <end position="34"/>
    </location>
</feature>
<keyword evidence="3" id="KW-1185">Reference proteome</keyword>
<accession>A0ABP0Z6U7</accession>